<comment type="caution">
    <text evidence="1">The sequence shown here is derived from an EMBL/GenBank/DDBJ whole genome shotgun (WGS) entry which is preliminary data.</text>
</comment>
<dbReference type="AlphaFoldDB" id="A0A246GGY0"/>
<dbReference type="RefSeq" id="WP_088393679.1">
    <property type="nucleotide sequence ID" value="NZ_MTCZ01000114.1"/>
</dbReference>
<gene>
    <name evidence="1" type="ORF">BWK59_10500</name>
</gene>
<evidence type="ECO:0000313" key="2">
    <source>
        <dbReference type="Proteomes" id="UP000197768"/>
    </source>
</evidence>
<sequence>MTTESYYTQIVNQVESCVKESSTTISSYEYDNGTKKLTVIRPSETVTINVEKISSTELELSYTDSDKNNDGVLDKTVEYYIKK</sequence>
<reference evidence="1 2" key="1">
    <citation type="journal article" date="2017" name="Infect. Genet. Evol.">
        <title>Comparative genome analysis of fish pathogen Flavobacterium columnare reveals extensive sequence diversity within the species.</title>
        <authorList>
            <person name="Kayansamruaj P."/>
            <person name="Dong H.T."/>
            <person name="Hirono I."/>
            <person name="Kondo H."/>
            <person name="Senapin S."/>
            <person name="Rodkhum C."/>
        </authorList>
    </citation>
    <scope>NUCLEOTIDE SEQUENCE [LARGE SCALE GENOMIC DNA]</scope>
    <source>
        <strain evidence="1 2">1215</strain>
    </source>
</reference>
<dbReference type="EMBL" id="MTCZ01000114">
    <property type="protein sequence ID" value="OWP83440.1"/>
    <property type="molecule type" value="Genomic_DNA"/>
</dbReference>
<proteinExistence type="predicted"/>
<protein>
    <submittedName>
        <fullName evidence="1">Uncharacterized protein</fullName>
    </submittedName>
</protein>
<dbReference type="Proteomes" id="UP000197768">
    <property type="component" value="Unassembled WGS sequence"/>
</dbReference>
<name>A0A246GGY0_9FLAO</name>
<accession>A0A246GGY0</accession>
<organism evidence="1 2">
    <name type="scientific">Flavobacterium davisii</name>
    <dbReference type="NCBI Taxonomy" id="2906077"/>
    <lineage>
        <taxon>Bacteria</taxon>
        <taxon>Pseudomonadati</taxon>
        <taxon>Bacteroidota</taxon>
        <taxon>Flavobacteriia</taxon>
        <taxon>Flavobacteriales</taxon>
        <taxon>Flavobacteriaceae</taxon>
        <taxon>Flavobacterium</taxon>
    </lineage>
</organism>
<evidence type="ECO:0000313" key="1">
    <source>
        <dbReference type="EMBL" id="OWP83440.1"/>
    </source>
</evidence>